<protein>
    <recommendedName>
        <fullName evidence="1">CHK kinase-like domain-containing protein</fullName>
    </recommendedName>
</protein>
<dbReference type="PANTHER" id="PTHR11012">
    <property type="entry name" value="PROTEIN KINASE-LIKE DOMAIN-CONTAINING"/>
    <property type="match status" value="1"/>
</dbReference>
<dbReference type="SUPFAM" id="SSF56112">
    <property type="entry name" value="Protein kinase-like (PK-like)"/>
    <property type="match status" value="1"/>
</dbReference>
<proteinExistence type="predicted"/>
<evidence type="ECO:0000259" key="1">
    <source>
        <dbReference type="SMART" id="SM00587"/>
    </source>
</evidence>
<reference evidence="2 3" key="1">
    <citation type="journal article" date="2016" name="Genome Biol. Evol.">
        <title>Gene Family Evolution Reflects Adaptation to Soil Environmental Stressors in the Genome of the Collembolan Orchesella cincta.</title>
        <authorList>
            <person name="Faddeeva-Vakhrusheva A."/>
            <person name="Derks M.F."/>
            <person name="Anvar S.Y."/>
            <person name="Agamennone V."/>
            <person name="Suring W."/>
            <person name="Smit S."/>
            <person name="van Straalen N.M."/>
            <person name="Roelofs D."/>
        </authorList>
    </citation>
    <scope>NUCLEOTIDE SEQUENCE [LARGE SCALE GENOMIC DNA]</scope>
    <source>
        <tissue evidence="2">Mixed pool</tissue>
    </source>
</reference>
<dbReference type="Pfam" id="PF02958">
    <property type="entry name" value="EcKL"/>
    <property type="match status" value="1"/>
</dbReference>
<dbReference type="EMBL" id="LJIJ01000271">
    <property type="protein sequence ID" value="ODM99554.1"/>
    <property type="molecule type" value="Genomic_DNA"/>
</dbReference>
<name>A0A1D2N3C2_ORCCI</name>
<dbReference type="AlphaFoldDB" id="A0A1D2N3C2"/>
<comment type="caution">
    <text evidence="2">The sequence shown here is derived from an EMBL/GenBank/DDBJ whole genome shotgun (WGS) entry which is preliminary data.</text>
</comment>
<dbReference type="OMA" id="WISENFI"/>
<dbReference type="STRING" id="48709.A0A1D2N3C2"/>
<keyword evidence="3" id="KW-1185">Reference proteome</keyword>
<evidence type="ECO:0000313" key="2">
    <source>
        <dbReference type="EMBL" id="ODM99554.1"/>
    </source>
</evidence>
<dbReference type="Proteomes" id="UP000094527">
    <property type="component" value="Unassembled WGS sequence"/>
</dbReference>
<dbReference type="InterPro" id="IPR011009">
    <property type="entry name" value="Kinase-like_dom_sf"/>
</dbReference>
<accession>A0A1D2N3C2</accession>
<feature type="domain" description="CHK kinase-like" evidence="1">
    <location>
        <begin position="134"/>
        <end position="355"/>
    </location>
</feature>
<dbReference type="InterPro" id="IPR015897">
    <property type="entry name" value="CHK_kinase-like"/>
</dbReference>
<dbReference type="PANTHER" id="PTHR11012:SF30">
    <property type="entry name" value="PROTEIN KINASE-LIKE DOMAIN-CONTAINING"/>
    <property type="match status" value="1"/>
</dbReference>
<evidence type="ECO:0000313" key="3">
    <source>
        <dbReference type="Proteomes" id="UP000094527"/>
    </source>
</evidence>
<sequence length="405" mass="46757">MSSDSFINEEFLQRLLGCKIKSYTCNVGTKPGDNYLSTIYSVKVVLCDDSLKSILVKCYPENVAKREFLDNTSIFSTEYLIYDQFLPALNQLVDTCGDDKSTFAVNVASFYGGNIIGIKSTRFDAEPWISENFIVLEDLRTKGYKMLDRRKGLDLDHVLLTIKQLANLHALSWVYKRRNGLHLLVNKYPYLKDVMYKKENEAGWKPVLEGLNRNALEIIQQEFGPESDIFLKLKALLSKDVMDMIRIYLNGTGIDELVAESLLRIKPDGPIPFADDQWLVATHGDSWINNLLFAYNEEKTPKSVVIVDHQTFRETCLTVDLAYLIYSSTPVSLRKQSVPVLLRTYFDHFVEICQKLNEKPPVSFTFSNFERRWRRARIYGLLMSINFITFIHKPDEPEHTQKQLK</sequence>
<gene>
    <name evidence="2" type="ORF">Ocin01_07129</name>
</gene>
<dbReference type="InterPro" id="IPR004119">
    <property type="entry name" value="EcKL"/>
</dbReference>
<dbReference type="SMART" id="SM00587">
    <property type="entry name" value="CHK"/>
    <property type="match status" value="1"/>
</dbReference>
<organism evidence="2 3">
    <name type="scientific">Orchesella cincta</name>
    <name type="common">Springtail</name>
    <name type="synonym">Podura cincta</name>
    <dbReference type="NCBI Taxonomy" id="48709"/>
    <lineage>
        <taxon>Eukaryota</taxon>
        <taxon>Metazoa</taxon>
        <taxon>Ecdysozoa</taxon>
        <taxon>Arthropoda</taxon>
        <taxon>Hexapoda</taxon>
        <taxon>Collembola</taxon>
        <taxon>Entomobryomorpha</taxon>
        <taxon>Entomobryoidea</taxon>
        <taxon>Orchesellidae</taxon>
        <taxon>Orchesellinae</taxon>
        <taxon>Orchesella</taxon>
    </lineage>
</organism>
<dbReference type="OrthoDB" id="191037at2759"/>